<feature type="signal peptide" evidence="5">
    <location>
        <begin position="1"/>
        <end position="19"/>
    </location>
</feature>
<dbReference type="InterPro" id="IPR053208">
    <property type="entry name" value="GMC_Oxidoreductase_CD"/>
</dbReference>
<comment type="caution">
    <text evidence="7">The sequence shown here is derived from an EMBL/GenBank/DDBJ whole genome shotgun (WGS) entry which is preliminary data.</text>
</comment>
<accession>A0AB34KS56</accession>
<dbReference type="SUPFAM" id="SSF54373">
    <property type="entry name" value="FAD-linked reductases, C-terminal domain"/>
    <property type="match status" value="1"/>
</dbReference>
<dbReference type="PANTHER" id="PTHR47190:SF2">
    <property type="entry name" value="CELLOBIOSE DEHYDROGENASE (AFU_ORTHOLOGUE AFUA_2G17620)"/>
    <property type="match status" value="1"/>
</dbReference>
<feature type="chain" id="PRO_5044311320" description="Glucose-methanol-choline oxidoreductase N-terminal domain-containing protein" evidence="5">
    <location>
        <begin position="20"/>
        <end position="782"/>
    </location>
</feature>
<dbReference type="PROSITE" id="PS00623">
    <property type="entry name" value="GMC_OXRED_1"/>
    <property type="match status" value="1"/>
</dbReference>
<keyword evidence="3" id="KW-0560">Oxidoreductase</keyword>
<evidence type="ECO:0000313" key="7">
    <source>
        <dbReference type="EMBL" id="KAL1585994.1"/>
    </source>
</evidence>
<comment type="similarity">
    <text evidence="1 4">Belongs to the GMC oxidoreductase family.</text>
</comment>
<dbReference type="SUPFAM" id="SSF49344">
    <property type="entry name" value="CBD9-like"/>
    <property type="match status" value="1"/>
</dbReference>
<evidence type="ECO:0000259" key="6">
    <source>
        <dbReference type="PROSITE" id="PS00623"/>
    </source>
</evidence>
<dbReference type="RefSeq" id="XP_069229099.1">
    <property type="nucleotide sequence ID" value="XM_069373515.1"/>
</dbReference>
<reference evidence="7 8" key="1">
    <citation type="journal article" date="2020" name="Microbiol. Resour. Announc.">
        <title>Draft Genome Sequence of a Cladosporium Species Isolated from the Mesophotic Ascidian Didemnum maculosum.</title>
        <authorList>
            <person name="Gioti A."/>
            <person name="Siaperas R."/>
            <person name="Nikolaivits E."/>
            <person name="Le Goff G."/>
            <person name="Ouazzani J."/>
            <person name="Kotoulas G."/>
            <person name="Topakas E."/>
        </authorList>
    </citation>
    <scope>NUCLEOTIDE SEQUENCE [LARGE SCALE GENOMIC DNA]</scope>
    <source>
        <strain evidence="7 8">TM138-S3</strain>
    </source>
</reference>
<dbReference type="Gene3D" id="2.60.40.1210">
    <property type="entry name" value="Cellobiose dehydrogenase, cytochrome domain"/>
    <property type="match status" value="1"/>
</dbReference>
<dbReference type="SUPFAM" id="SSF51905">
    <property type="entry name" value="FAD/NAD(P)-binding domain"/>
    <property type="match status" value="1"/>
</dbReference>
<dbReference type="Gene3D" id="3.30.410.10">
    <property type="entry name" value="Cholesterol Oxidase, domain 2"/>
    <property type="match status" value="1"/>
</dbReference>
<dbReference type="GO" id="GO:0050660">
    <property type="term" value="F:flavin adenine dinucleotide binding"/>
    <property type="evidence" value="ECO:0007669"/>
    <property type="project" value="InterPro"/>
</dbReference>
<dbReference type="AlphaFoldDB" id="A0AB34KS56"/>
<keyword evidence="2 4" id="KW-0285">Flavoprotein</keyword>
<dbReference type="CDD" id="cd09630">
    <property type="entry name" value="CDH_like_cytochrome"/>
    <property type="match status" value="1"/>
</dbReference>
<feature type="domain" description="Glucose-methanol-choline oxidoreductase N-terminal" evidence="6">
    <location>
        <begin position="328"/>
        <end position="351"/>
    </location>
</feature>
<keyword evidence="8" id="KW-1185">Reference proteome</keyword>
<dbReference type="GO" id="GO:0016614">
    <property type="term" value="F:oxidoreductase activity, acting on CH-OH group of donors"/>
    <property type="evidence" value="ECO:0007669"/>
    <property type="project" value="InterPro"/>
</dbReference>
<evidence type="ECO:0000256" key="5">
    <source>
        <dbReference type="SAM" id="SignalP"/>
    </source>
</evidence>
<name>A0AB34KS56_9PEZI</name>
<evidence type="ECO:0000256" key="3">
    <source>
        <dbReference type="ARBA" id="ARBA00023002"/>
    </source>
</evidence>
<dbReference type="GeneID" id="96006353"/>
<dbReference type="Pfam" id="PF05199">
    <property type="entry name" value="GMC_oxred_C"/>
    <property type="match status" value="1"/>
</dbReference>
<keyword evidence="4" id="KW-0274">FAD</keyword>
<dbReference type="InterPro" id="IPR003953">
    <property type="entry name" value="FAD-dep_OxRdtase_2_FAD-bd"/>
</dbReference>
<dbReference type="Proteomes" id="UP000803884">
    <property type="component" value="Unassembled WGS sequence"/>
</dbReference>
<dbReference type="InterPro" id="IPR000172">
    <property type="entry name" value="GMC_OxRdtase_N"/>
</dbReference>
<gene>
    <name evidence="7" type="ORF">WHR41_04909</name>
</gene>
<protein>
    <recommendedName>
        <fullName evidence="6">Glucose-methanol-choline oxidoreductase N-terminal domain-containing protein</fullName>
    </recommendedName>
</protein>
<evidence type="ECO:0000256" key="1">
    <source>
        <dbReference type="ARBA" id="ARBA00010790"/>
    </source>
</evidence>
<proteinExistence type="inferred from homology"/>
<dbReference type="Gene3D" id="3.50.50.60">
    <property type="entry name" value="FAD/NAD(P)-binding domain"/>
    <property type="match status" value="1"/>
</dbReference>
<dbReference type="InterPro" id="IPR015920">
    <property type="entry name" value="Cellobiose_DH-like_cyt"/>
</dbReference>
<dbReference type="InterPro" id="IPR007867">
    <property type="entry name" value="GMC_OxRtase_C"/>
</dbReference>
<dbReference type="Pfam" id="PF00732">
    <property type="entry name" value="GMC_oxred_N"/>
    <property type="match status" value="1"/>
</dbReference>
<evidence type="ECO:0000256" key="2">
    <source>
        <dbReference type="ARBA" id="ARBA00022630"/>
    </source>
</evidence>
<dbReference type="PANTHER" id="PTHR47190">
    <property type="entry name" value="DEHYDROGENASE, PUTATIVE-RELATED"/>
    <property type="match status" value="1"/>
</dbReference>
<dbReference type="InterPro" id="IPR036188">
    <property type="entry name" value="FAD/NAD-bd_sf"/>
</dbReference>
<dbReference type="EMBL" id="JAAQHG020000016">
    <property type="protein sequence ID" value="KAL1585994.1"/>
    <property type="molecule type" value="Genomic_DNA"/>
</dbReference>
<evidence type="ECO:0000256" key="4">
    <source>
        <dbReference type="RuleBase" id="RU003968"/>
    </source>
</evidence>
<organism evidence="7 8">
    <name type="scientific">Cladosporium halotolerans</name>
    <dbReference type="NCBI Taxonomy" id="1052096"/>
    <lineage>
        <taxon>Eukaryota</taxon>
        <taxon>Fungi</taxon>
        <taxon>Dikarya</taxon>
        <taxon>Ascomycota</taxon>
        <taxon>Pezizomycotina</taxon>
        <taxon>Dothideomycetes</taxon>
        <taxon>Dothideomycetidae</taxon>
        <taxon>Cladosporiales</taxon>
        <taxon>Cladosporiaceae</taxon>
        <taxon>Cladosporium</taxon>
    </lineage>
</organism>
<keyword evidence="5" id="KW-0732">Signal</keyword>
<evidence type="ECO:0000313" key="8">
    <source>
        <dbReference type="Proteomes" id="UP000803884"/>
    </source>
</evidence>
<dbReference type="Pfam" id="PF00890">
    <property type="entry name" value="FAD_binding_2"/>
    <property type="match status" value="1"/>
</dbReference>
<dbReference type="Pfam" id="PF16010">
    <property type="entry name" value="CDH-cyt"/>
    <property type="match status" value="1"/>
</dbReference>
<sequence length="782" mass="82917">MISLLWLVALLGATVNGQAYTDPKYGIKFWEVDGGAQAGTNGFKMGFALPAASQTQYQDEYIGHMVGGLSSGKGWAGLSHTSSMLNSLLLAFWPNNAEVVGSFRHITGYVAPDIYTGNATYRIISQSVNSTHFEVIYRCQRCWVWDQNGVSGSSIPPTDAGAPLVFAWAKHTALPATPSDPNSSLDQHGYQNIAFPPVASMRNSAYSTWISAGPTSTTRTSTSTTPTSTSKTTSACAATQTAGTDTYDYVVAGAGAGGIPIAAKLAESGKKVLLLEKGPPSSGRWGGSIKPTWLSGTNLTRFDVPGLCNQIWVDSNGIACKDASSMAGCVLGGGTAVNAGLWWKPNPADFDQNFPSGWRSGEMNGAINRVFSKIPGTYVPSKDGKTYLRQGFNTLASALGAAGWSSVDANAQPASKNKAYSQTPYMFSNGERGGPMATYLVEASKRSNFKMLTNTAVKRVLRTGGKATGVELEAQTADGKCGTVNLATNGRVILSAGVFGTSKILMRSGIGPTDQLNVVKNSADGANMIAQSSWLNLPVGQNLDDHTNTDVVIDNKDAVFYDFYEAYTNPIPSDKSAYLNQRSGILAQAAPNIGPVFWEIITGSDGSQRQLQWTARVEGGHDITANTSMVLSQYLGRGKKSRGRMTINADLSMTVSDLPFVKDAGDVAAIVQGIKNLKEVIAKNSKLTMKYPTATESVEDFVKNYPNTVSARTANHWVGTAKMGTDSGLTGGTSVVDTNTKVYGTDNIFVVDASVFPGMVTTNPSALIVAVAERAWERIMAL</sequence>